<dbReference type="InterPro" id="IPR002181">
    <property type="entry name" value="Fibrinogen_a/b/g_C_dom"/>
</dbReference>
<dbReference type="EMBL" id="JAEMHL010000001">
    <property type="protein sequence ID" value="MBJ6749129.1"/>
    <property type="molecule type" value="Genomic_DNA"/>
</dbReference>
<dbReference type="SUPFAM" id="SSF50985">
    <property type="entry name" value="RCC1/BLIP-II"/>
    <property type="match status" value="1"/>
</dbReference>
<dbReference type="SUPFAM" id="SSF110296">
    <property type="entry name" value="Oligoxyloglucan reducing end-specific cellobiohydrolase"/>
    <property type="match status" value="2"/>
</dbReference>
<dbReference type="SUPFAM" id="SSF50939">
    <property type="entry name" value="Sialidases"/>
    <property type="match status" value="1"/>
</dbReference>
<dbReference type="SUPFAM" id="SSF49313">
    <property type="entry name" value="Cadherin-like"/>
    <property type="match status" value="5"/>
</dbReference>
<dbReference type="InterPro" id="IPR013783">
    <property type="entry name" value="Ig-like_fold"/>
</dbReference>
<dbReference type="Pfam" id="PF05345">
    <property type="entry name" value="He_PIG"/>
    <property type="match status" value="3"/>
</dbReference>
<dbReference type="NCBIfam" id="NF040941">
    <property type="entry name" value="GGGWT_bact"/>
    <property type="match status" value="1"/>
</dbReference>
<dbReference type="InterPro" id="IPR028974">
    <property type="entry name" value="TSP_type-3_rpt"/>
</dbReference>
<keyword evidence="2" id="KW-0964">Secreted</keyword>
<dbReference type="PROSITE" id="PS00626">
    <property type="entry name" value="RCC1_2"/>
    <property type="match status" value="4"/>
</dbReference>
<dbReference type="InterPro" id="IPR051553">
    <property type="entry name" value="Ran_GTPase-activating"/>
</dbReference>
<keyword evidence="3" id="KW-0344">Guanine-nucleotide releasing factor</keyword>
<evidence type="ECO:0000256" key="3">
    <source>
        <dbReference type="ARBA" id="ARBA00022658"/>
    </source>
</evidence>
<dbReference type="SUPFAM" id="SSF103647">
    <property type="entry name" value="TSP type-3 repeat"/>
    <property type="match status" value="1"/>
</dbReference>
<evidence type="ECO:0000256" key="5">
    <source>
        <dbReference type="ARBA" id="ARBA00022737"/>
    </source>
</evidence>
<gene>
    <name evidence="8" type="ORF">JFN91_02775</name>
</gene>
<dbReference type="InterPro" id="IPR058923">
    <property type="entry name" value="RCC1-like_dom"/>
</dbReference>
<evidence type="ECO:0000313" key="9">
    <source>
        <dbReference type="Proteomes" id="UP000614714"/>
    </source>
</evidence>
<dbReference type="Pfam" id="PF02412">
    <property type="entry name" value="TSP_3"/>
    <property type="match status" value="1"/>
</dbReference>
<feature type="chain" id="PRO_5046346877" evidence="6">
    <location>
        <begin position="26"/>
        <end position="2041"/>
    </location>
</feature>
<dbReference type="InterPro" id="IPR003367">
    <property type="entry name" value="Thrombospondin_3-like_rpt"/>
</dbReference>
<dbReference type="CDD" id="cd15482">
    <property type="entry name" value="Sialidase_non-viral"/>
    <property type="match status" value="1"/>
</dbReference>
<dbReference type="SUPFAM" id="SSF56496">
    <property type="entry name" value="Fibrinogen C-terminal domain-like"/>
    <property type="match status" value="1"/>
</dbReference>
<evidence type="ECO:0000256" key="1">
    <source>
        <dbReference type="ARBA" id="ARBA00004613"/>
    </source>
</evidence>
<dbReference type="PANTHER" id="PTHR45982:SF1">
    <property type="entry name" value="REGULATOR OF CHROMOSOME CONDENSATION"/>
    <property type="match status" value="1"/>
</dbReference>
<dbReference type="Gene3D" id="2.60.120.1000">
    <property type="match status" value="1"/>
</dbReference>
<dbReference type="InterPro" id="IPR009091">
    <property type="entry name" value="RCC1/BLIP-II"/>
</dbReference>
<dbReference type="Gene3D" id="4.10.1080.10">
    <property type="entry name" value="TSP type-3 repeat"/>
    <property type="match status" value="1"/>
</dbReference>
<feature type="domain" description="Fibrinogen C-terminal" evidence="7">
    <location>
        <begin position="29"/>
        <end position="81"/>
    </location>
</feature>
<evidence type="ECO:0000259" key="7">
    <source>
        <dbReference type="PROSITE" id="PS51406"/>
    </source>
</evidence>
<keyword evidence="4 6" id="KW-0732">Signal</keyword>
<reference evidence="8 9" key="1">
    <citation type="submission" date="2020-12" db="EMBL/GenBank/DDBJ databases">
        <title>Geomonas sp. Red421, isolated from paddy soil.</title>
        <authorList>
            <person name="Xu Z."/>
            <person name="Zhang Z."/>
            <person name="Masuda Y."/>
            <person name="Itoh H."/>
            <person name="Senoo K."/>
        </authorList>
    </citation>
    <scope>NUCLEOTIDE SEQUENCE [LARGE SCALE GENOMIC DNA]</scope>
    <source>
        <strain evidence="8 9">Red421</strain>
    </source>
</reference>
<name>A0ABS0YAG7_9BACT</name>
<dbReference type="Gene3D" id="2.60.40.10">
    <property type="entry name" value="Immunoglobulins"/>
    <property type="match status" value="4"/>
</dbReference>
<dbReference type="PROSITE" id="PS51406">
    <property type="entry name" value="FIBRINOGEN_C_2"/>
    <property type="match status" value="1"/>
</dbReference>
<dbReference type="InterPro" id="IPR036278">
    <property type="entry name" value="Sialidase_sf"/>
</dbReference>
<comment type="subcellular location">
    <subcellularLocation>
        <location evidence="1">Secreted</location>
    </subcellularLocation>
</comment>
<dbReference type="PRINTS" id="PR00633">
    <property type="entry name" value="RCCNDNSATION"/>
</dbReference>
<dbReference type="Pfam" id="PF01410">
    <property type="entry name" value="COLFI"/>
    <property type="match status" value="1"/>
</dbReference>
<dbReference type="Pfam" id="PF13540">
    <property type="entry name" value="RCC1_2"/>
    <property type="match status" value="2"/>
</dbReference>
<comment type="caution">
    <text evidence="8">The sequence shown here is derived from an EMBL/GenBank/DDBJ whole genome shotgun (WGS) entry which is preliminary data.</text>
</comment>
<evidence type="ECO:0000256" key="2">
    <source>
        <dbReference type="ARBA" id="ARBA00022525"/>
    </source>
</evidence>
<dbReference type="PANTHER" id="PTHR45982">
    <property type="entry name" value="REGULATOR OF CHROMOSOME CONDENSATION"/>
    <property type="match status" value="1"/>
</dbReference>
<dbReference type="PROSITE" id="PS50012">
    <property type="entry name" value="RCC1_3"/>
    <property type="match status" value="6"/>
</dbReference>
<protein>
    <submittedName>
        <fullName evidence="8">Ig domain-containing protein</fullName>
    </submittedName>
</protein>
<feature type="signal peptide" evidence="6">
    <location>
        <begin position="1"/>
        <end position="25"/>
    </location>
</feature>
<proteinExistence type="predicted"/>
<dbReference type="InterPro" id="IPR000408">
    <property type="entry name" value="Reg_chr_condens"/>
</dbReference>
<dbReference type="InterPro" id="IPR015943">
    <property type="entry name" value="WD40/YVTN_repeat-like_dom_sf"/>
</dbReference>
<keyword evidence="9" id="KW-1185">Reference proteome</keyword>
<accession>A0ABS0YAG7</accession>
<dbReference type="Pfam" id="PF25390">
    <property type="entry name" value="WD40_RLD"/>
    <property type="match status" value="1"/>
</dbReference>
<dbReference type="InterPro" id="IPR000885">
    <property type="entry name" value="Fib_collagen_C"/>
</dbReference>
<dbReference type="Proteomes" id="UP000614714">
    <property type="component" value="Unassembled WGS sequence"/>
</dbReference>
<keyword evidence="5" id="KW-0677">Repeat</keyword>
<organism evidence="8 9">
    <name type="scientific">Geomonas anaerohicana</name>
    <dbReference type="NCBI Taxonomy" id="2798583"/>
    <lineage>
        <taxon>Bacteria</taxon>
        <taxon>Pseudomonadati</taxon>
        <taxon>Thermodesulfobacteriota</taxon>
        <taxon>Desulfuromonadia</taxon>
        <taxon>Geobacterales</taxon>
        <taxon>Geobacteraceae</taxon>
        <taxon>Geomonas</taxon>
    </lineage>
</organism>
<dbReference type="Gene3D" id="2.130.10.30">
    <property type="entry name" value="Regulator of chromosome condensation 1/beta-lactamase-inhibitor protein II"/>
    <property type="match status" value="2"/>
</dbReference>
<evidence type="ECO:0000313" key="8">
    <source>
        <dbReference type="EMBL" id="MBJ6749129.1"/>
    </source>
</evidence>
<evidence type="ECO:0000256" key="4">
    <source>
        <dbReference type="ARBA" id="ARBA00022729"/>
    </source>
</evidence>
<dbReference type="Gene3D" id="2.130.10.10">
    <property type="entry name" value="YVTN repeat-like/Quinoprotein amine dehydrogenase"/>
    <property type="match status" value="6"/>
</dbReference>
<dbReference type="InterPro" id="IPR015919">
    <property type="entry name" value="Cadherin-like_sf"/>
</dbReference>
<sequence length="2041" mass="204224">MKWLKFSSILFPLMCFLLHAVPVAAAPGDSAANAGFSCRYIKSASPSATDGVYWIDPDGGSTSNAFQVYCDMTTDGGGWMLAVNSVTGARPASTDMVANTGTPGLNSSHTRNLAQFAVAQSATIRHHIVDASSGRTFHAKYTGKYHDALPAWGSWTTLSGHVTGSDSLLTASFGWAWGTSGACGSYGVPWYFNNAGQCFSSIPLTTSGSVQGPEKYLHLPIDRYSVWVRELVTPPPPDSDGDGIPDFVDNCPYVANPSQLDSDGDGIGDACDPTPFGNPLTVSGTPGSTATAGITYYFAPTATGATGFSIANKPSWAGFNSATGALYGTPTDPQAANYGGIVITATNAGGSASLPPFSIAVAAVSTAWHPTGGPGGGNITALAVNPGTPRTLYASAQTGGIFRSNDGGDSWFAVNNGVTGTYVYSLVLDPTDGATLYAGTDNGLIKSVNGGNSWNPANAGLPPSAVVVLAVAPGNSRNLYAGTFQGVYRSTDGGASWNLANNGLPAYGVNALALDPGNAQILFAAASTGGVFKSVNGGTSWSPVGGLAATFSSLTLDPGNGQSIYGGSSSGLYKSNDGGATWSASSQITGVSALAIDPANSQTIYAGSSSGVKRSTDGGASWSVLSAGVNFLGLTPSSTTCLAVATGGQGVYLGTSGGGVYRLDNGSWTPAGRGMTTSEVQSMALDPTDNRTIYAATYGAGMSKSFNGGGSWETISSGLYPYLMAVTVDPANAQTVYAGSYGAGVYKSLNGGASWSAVNSGLASLTVLTVALDPASSQTVYAGTSSAGVFRSLNGGASWSALNSGLGNLSVQYLAVDPASSQTIYTATGGGIFKTVNGGSSWSAANSGISTPSAGTLAIDPRNSQTVYAGTSGGVFKSTNGGASWSAAGLNGQRVASLAVDPGNSQLVYAGTDAGVFASPNGGSSWSAVTSGLGSLSINALAIDPANSQSIYLGTRGGAYKGLIKLPTIGGTPASNATARTAYSFVPTSSDATGFGVSGTLPPGLSFDTATGALSGTPTTVGSWGGIVISASNVSGSVSLPALTITVNPPAPTISGTPAASALLGFPYSFTPTATDAASFSITGTLPQGLVFNAATGALSGTPMTPGVSGTLQISVSNVAGSASLAPFTITVYPPLPTISGLPASSVARVAAGGHFTMVLKTDGTLWAWGNNGSGQLGDGTWTNSLAPLQVGSDYATVAAGAYHTVGVKNDGTLWAWGENGSGQLGDGNYPNRNLPVQIGSGYASVAAGAYHSVGLKSDGTLWAWGENRNGELGDGSTTSRRTPVQIGAGFASVAVGYSHTLALKNDGTLWAWGLNSSGQLGDGTTTNRLSPVQIGSGYASLAAGYYHSLGLRSDGSLWSWGLNAFGELGDGSHTQQLAPVQVAAGYASVAAGVFHSLALQNDGTLWAWGRNSEYQLGDGTRNDRSAPVRIGPGYAAVAAGFFHTVARKDDGTLWSWGMNTWGQLGDTTTTTRSVSVQVGLGGLFPPAASGGQVTVATVGVPYSYTPTSTYAAGFSLSGSIPPGLAFNATSGTLSGTPTTVGVYSDLQITVSNLSGSATLPAFTLTVNPPAPTISGTPAGGATVGGDYSFTPVATNATGFTISGSVPPGVTFDAASGTLSGSPTSAGIYGDIRISATNAGGSAQLAPFAITVARATPSITAWPSATGITLGQAISASVLSGGAGSVPGAFAFAAPVTIPSGIGSYSAAITFTPADLANYTTANGSVTVIVGAPPVHGACGTAIVGSYETAPGLNLCSAGNASALSGSGPWSWSCGGQYSGSTAYCAAAKLAHTIPVPVSGPPATDFSGGKAGSSYTVLRSEAAQAVTPVHTGPSARVADSSPLKPNTIYQYSVTSDSDPVPTVIMTVRTALGSGWNIVAVPYDTAGVAPGTLLGAAGGNVFQWVPSGATAENSNSVLGSYVKVDALVPGSGYFVKTANTTTTLAFDGKPGPSSATVVLKPGWTMVANPQTANKTDIGSNWLIDGSPLGTAVVAGKIGGGIYHWNGTTYDSWTILGDNPRVEPWKGYWIVNIDSVDHTLTIR</sequence>
<dbReference type="InterPro" id="IPR036056">
    <property type="entry name" value="Fibrinogen-like_C"/>
</dbReference>
<evidence type="ECO:0000256" key="6">
    <source>
        <dbReference type="SAM" id="SignalP"/>
    </source>
</evidence>